<feature type="transmembrane region" description="Helical" evidence="6">
    <location>
        <begin position="263"/>
        <end position="281"/>
    </location>
</feature>
<keyword evidence="5 6" id="KW-0472">Membrane</keyword>
<evidence type="ECO:0000256" key="3">
    <source>
        <dbReference type="ARBA" id="ARBA00022692"/>
    </source>
</evidence>
<feature type="transmembrane region" description="Helical" evidence="6">
    <location>
        <begin position="231"/>
        <end position="251"/>
    </location>
</feature>
<reference evidence="9" key="1">
    <citation type="journal article" date="2019" name="Int. J. Syst. Evol. Microbiol.">
        <title>The Global Catalogue of Microorganisms (GCM) 10K type strain sequencing project: providing services to taxonomists for standard genome sequencing and annotation.</title>
        <authorList>
            <consortium name="The Broad Institute Genomics Platform"/>
            <consortium name="The Broad Institute Genome Sequencing Center for Infectious Disease"/>
            <person name="Wu L."/>
            <person name="Ma J."/>
        </authorList>
    </citation>
    <scope>NUCLEOTIDE SEQUENCE [LARGE SCALE GENOMIC DNA]</scope>
    <source>
        <strain evidence="9">KCTC 52473</strain>
    </source>
</reference>
<evidence type="ECO:0000259" key="7">
    <source>
        <dbReference type="Pfam" id="PF00892"/>
    </source>
</evidence>
<keyword evidence="9" id="KW-1185">Reference proteome</keyword>
<dbReference type="Proteomes" id="UP001595478">
    <property type="component" value="Unassembled WGS sequence"/>
</dbReference>
<feature type="transmembrane region" description="Helical" evidence="6">
    <location>
        <begin position="21"/>
        <end position="41"/>
    </location>
</feature>
<feature type="transmembrane region" description="Helical" evidence="6">
    <location>
        <begin position="53"/>
        <end position="72"/>
    </location>
</feature>
<evidence type="ECO:0000256" key="2">
    <source>
        <dbReference type="ARBA" id="ARBA00007362"/>
    </source>
</evidence>
<protein>
    <submittedName>
        <fullName evidence="8">DMT family transporter</fullName>
    </submittedName>
</protein>
<dbReference type="SUPFAM" id="SSF103481">
    <property type="entry name" value="Multidrug resistance efflux transporter EmrE"/>
    <property type="match status" value="2"/>
</dbReference>
<dbReference type="InterPro" id="IPR000620">
    <property type="entry name" value="EamA_dom"/>
</dbReference>
<accession>A0ABV7FVJ1</accession>
<evidence type="ECO:0000256" key="5">
    <source>
        <dbReference type="ARBA" id="ARBA00023136"/>
    </source>
</evidence>
<dbReference type="EMBL" id="JBHRSW010000047">
    <property type="protein sequence ID" value="MFC3123185.1"/>
    <property type="molecule type" value="Genomic_DNA"/>
</dbReference>
<sequence>MSQATASIKPAHFTFANGWQFKLGIAASIITTLIWSAFFLATRAGVTSTLTSFDLALLRFGFAAIVLLPITLRHWPSIVAIPKTLLIGILVGAGVPLFFLMSVGAELAPASHAGLIITGTTPIFISLAAVLFFKEKLRKQKIIGLSLIGAGILALLVLAFWEGDTSYWKGDVLFLCAAACWATFSICIRVAALPPLAVAGFLSLVSTFILLALLALGLVDSGFTDVSAEQLAIQVLVQSLGVGLLAAFTYGYAVNKIGAERSAAIGSLTPVLVGVAAVPLLGETLGLSSLAGMILVFIGVILSSGVKIPQLAKYSSKNVTHTRSFAE</sequence>
<evidence type="ECO:0000256" key="6">
    <source>
        <dbReference type="SAM" id="Phobius"/>
    </source>
</evidence>
<proteinExistence type="inferred from homology"/>
<feature type="transmembrane region" description="Helical" evidence="6">
    <location>
        <begin position="111"/>
        <end position="133"/>
    </location>
</feature>
<keyword evidence="4 6" id="KW-1133">Transmembrane helix</keyword>
<comment type="subcellular location">
    <subcellularLocation>
        <location evidence="1">Membrane</location>
        <topology evidence="1">Multi-pass membrane protein</topology>
    </subcellularLocation>
</comment>
<evidence type="ECO:0000256" key="1">
    <source>
        <dbReference type="ARBA" id="ARBA00004141"/>
    </source>
</evidence>
<feature type="transmembrane region" description="Helical" evidence="6">
    <location>
        <begin position="198"/>
        <end position="219"/>
    </location>
</feature>
<feature type="domain" description="EamA" evidence="7">
    <location>
        <begin position="23"/>
        <end position="156"/>
    </location>
</feature>
<feature type="transmembrane region" description="Helical" evidence="6">
    <location>
        <begin position="84"/>
        <end position="105"/>
    </location>
</feature>
<keyword evidence="3 6" id="KW-0812">Transmembrane</keyword>
<gene>
    <name evidence="8" type="ORF">ACFOHL_16300</name>
</gene>
<evidence type="ECO:0000313" key="8">
    <source>
        <dbReference type="EMBL" id="MFC3123185.1"/>
    </source>
</evidence>
<comment type="similarity">
    <text evidence="2">Belongs to the EamA transporter family.</text>
</comment>
<organism evidence="8 9">
    <name type="scientific">Agaribacter flavus</name>
    <dbReference type="NCBI Taxonomy" id="1902781"/>
    <lineage>
        <taxon>Bacteria</taxon>
        <taxon>Pseudomonadati</taxon>
        <taxon>Pseudomonadota</taxon>
        <taxon>Gammaproteobacteria</taxon>
        <taxon>Alteromonadales</taxon>
        <taxon>Alteromonadaceae</taxon>
        <taxon>Agaribacter</taxon>
    </lineage>
</organism>
<feature type="domain" description="EamA" evidence="7">
    <location>
        <begin position="169"/>
        <end position="304"/>
    </location>
</feature>
<dbReference type="RefSeq" id="WP_376921300.1">
    <property type="nucleotide sequence ID" value="NZ_JBHRSW010000047.1"/>
</dbReference>
<dbReference type="InterPro" id="IPR050638">
    <property type="entry name" value="AA-Vitamin_Transporters"/>
</dbReference>
<feature type="transmembrane region" description="Helical" evidence="6">
    <location>
        <begin position="142"/>
        <end position="160"/>
    </location>
</feature>
<dbReference type="InterPro" id="IPR037185">
    <property type="entry name" value="EmrE-like"/>
</dbReference>
<evidence type="ECO:0000256" key="4">
    <source>
        <dbReference type="ARBA" id="ARBA00022989"/>
    </source>
</evidence>
<dbReference type="Gene3D" id="1.10.3730.20">
    <property type="match status" value="1"/>
</dbReference>
<comment type="caution">
    <text evidence="8">The sequence shown here is derived from an EMBL/GenBank/DDBJ whole genome shotgun (WGS) entry which is preliminary data.</text>
</comment>
<dbReference type="Pfam" id="PF00892">
    <property type="entry name" value="EamA"/>
    <property type="match status" value="2"/>
</dbReference>
<dbReference type="PANTHER" id="PTHR32322">
    <property type="entry name" value="INNER MEMBRANE TRANSPORTER"/>
    <property type="match status" value="1"/>
</dbReference>
<evidence type="ECO:0000313" key="9">
    <source>
        <dbReference type="Proteomes" id="UP001595478"/>
    </source>
</evidence>
<feature type="transmembrane region" description="Helical" evidence="6">
    <location>
        <begin position="287"/>
        <end position="306"/>
    </location>
</feature>
<name>A0ABV7FVJ1_9ALTE</name>
<dbReference type="PANTHER" id="PTHR32322:SF2">
    <property type="entry name" value="EAMA DOMAIN-CONTAINING PROTEIN"/>
    <property type="match status" value="1"/>
</dbReference>
<feature type="transmembrane region" description="Helical" evidence="6">
    <location>
        <begin position="172"/>
        <end position="191"/>
    </location>
</feature>